<dbReference type="OrthoDB" id="10506692at2759"/>
<dbReference type="GeneID" id="94175110"/>
<feature type="region of interest" description="Disordered" evidence="1">
    <location>
        <begin position="87"/>
        <end position="169"/>
    </location>
</feature>
<name>A0A836I214_LEIEN</name>
<organism evidence="2 3">
    <name type="scientific">Leishmania enriettii</name>
    <dbReference type="NCBI Taxonomy" id="5663"/>
    <lineage>
        <taxon>Eukaryota</taxon>
        <taxon>Discoba</taxon>
        <taxon>Euglenozoa</taxon>
        <taxon>Kinetoplastea</taxon>
        <taxon>Metakinetoplastina</taxon>
        <taxon>Trypanosomatida</taxon>
        <taxon>Trypanosomatidae</taxon>
        <taxon>Leishmaniinae</taxon>
        <taxon>Leishmania</taxon>
    </lineage>
</organism>
<comment type="caution">
    <text evidence="2">The sequence shown here is derived from an EMBL/GenBank/DDBJ whole genome shotgun (WGS) entry which is preliminary data.</text>
</comment>
<dbReference type="EMBL" id="JAFHKP010000004">
    <property type="protein sequence ID" value="KAG5486598.1"/>
    <property type="molecule type" value="Genomic_DNA"/>
</dbReference>
<feature type="compositionally biased region" description="Basic residues" evidence="1">
    <location>
        <begin position="30"/>
        <end position="48"/>
    </location>
</feature>
<accession>A0A836I214</accession>
<protein>
    <recommendedName>
        <fullName evidence="4">CHCH domain-containing protein</fullName>
    </recommendedName>
</protein>
<dbReference type="AlphaFoldDB" id="A0A836I214"/>
<evidence type="ECO:0000256" key="1">
    <source>
        <dbReference type="SAM" id="MobiDB-lite"/>
    </source>
</evidence>
<dbReference type="KEGG" id="lenr:94175110"/>
<evidence type="ECO:0000313" key="2">
    <source>
        <dbReference type="EMBL" id="KAG5486598.1"/>
    </source>
</evidence>
<dbReference type="RefSeq" id="XP_067695932.1">
    <property type="nucleotide sequence ID" value="XM_067839600.1"/>
</dbReference>
<proteinExistence type="predicted"/>
<gene>
    <name evidence="2" type="ORF">CUR178_07965</name>
</gene>
<dbReference type="Proteomes" id="UP000674179">
    <property type="component" value="Chromosome 4"/>
</dbReference>
<feature type="compositionally biased region" description="Pro residues" evidence="1">
    <location>
        <begin position="1"/>
        <end position="10"/>
    </location>
</feature>
<feature type="region of interest" description="Disordered" evidence="1">
    <location>
        <begin position="1"/>
        <end position="48"/>
    </location>
</feature>
<reference evidence="2 3" key="1">
    <citation type="submission" date="2021-02" db="EMBL/GenBank/DDBJ databases">
        <title>Leishmania (Mundinia) enrietti genome sequencing and assembly.</title>
        <authorList>
            <person name="Almutairi H."/>
            <person name="Gatherer D."/>
        </authorList>
    </citation>
    <scope>NUCLEOTIDE SEQUENCE [LARGE SCALE GENOMIC DNA]</scope>
    <source>
        <strain evidence="2">CUR178</strain>
    </source>
</reference>
<feature type="compositionally biased region" description="Low complexity" evidence="1">
    <location>
        <begin position="117"/>
        <end position="126"/>
    </location>
</feature>
<evidence type="ECO:0000313" key="3">
    <source>
        <dbReference type="Proteomes" id="UP000674179"/>
    </source>
</evidence>
<sequence>MGDNPSPPQSKPHEGVPDPNANDDDATDHARKRRSSCPHRHLRTSRKTTTLKRHTFLSRFSFIWSPHDGGAGSCDYGNGCSTASGAESLPPSVSIGAAPSPQGPGDMLQLSRFTGTSPPAAASPSPVSLFQGRQPHSEVSPLNPTPQQRLGPLPDDHAQASAPRPHSTKPGLCAPQMLCYRQCLEVNPDLKSNCTLALDRYVQCQEDSTL</sequence>
<keyword evidence="3" id="KW-1185">Reference proteome</keyword>
<evidence type="ECO:0008006" key="4">
    <source>
        <dbReference type="Google" id="ProtNLM"/>
    </source>
</evidence>